<reference evidence="2" key="1">
    <citation type="journal article" date="2022" name="Mol. Ecol. Resour.">
        <title>The genomes of chicory, endive, great burdock and yacon provide insights into Asteraceae palaeo-polyploidization history and plant inulin production.</title>
        <authorList>
            <person name="Fan W."/>
            <person name="Wang S."/>
            <person name="Wang H."/>
            <person name="Wang A."/>
            <person name="Jiang F."/>
            <person name="Liu H."/>
            <person name="Zhao H."/>
            <person name="Xu D."/>
            <person name="Zhang Y."/>
        </authorList>
    </citation>
    <scope>NUCLEOTIDE SEQUENCE [LARGE SCALE GENOMIC DNA]</scope>
    <source>
        <strain evidence="2">cv. Yunnan</strain>
    </source>
</reference>
<sequence length="199" mass="22550">MEKETHNFMNIESFSELPFIRPSPLKEKSIRLFGKEFGADSSADESDSTDTAVESNRRFQCRYCCRNFQTSQALGGHQNAHKRERQHAKRVQLHSVMFNGGLKAAPTYGFMNVFMNHQKPRYWGTTSDMLFIGNVTGSFRQTPANSGSLALWRFPAAHNLSVTNSLGAARIGSETNYPIRYSYEQNSVVQDQVSLDLRL</sequence>
<organism evidence="1 2">
    <name type="scientific">Smallanthus sonchifolius</name>
    <dbReference type="NCBI Taxonomy" id="185202"/>
    <lineage>
        <taxon>Eukaryota</taxon>
        <taxon>Viridiplantae</taxon>
        <taxon>Streptophyta</taxon>
        <taxon>Embryophyta</taxon>
        <taxon>Tracheophyta</taxon>
        <taxon>Spermatophyta</taxon>
        <taxon>Magnoliopsida</taxon>
        <taxon>eudicotyledons</taxon>
        <taxon>Gunneridae</taxon>
        <taxon>Pentapetalae</taxon>
        <taxon>asterids</taxon>
        <taxon>campanulids</taxon>
        <taxon>Asterales</taxon>
        <taxon>Asteraceae</taxon>
        <taxon>Asteroideae</taxon>
        <taxon>Heliantheae alliance</taxon>
        <taxon>Millerieae</taxon>
        <taxon>Smallanthus</taxon>
    </lineage>
</organism>
<evidence type="ECO:0000313" key="2">
    <source>
        <dbReference type="Proteomes" id="UP001056120"/>
    </source>
</evidence>
<proteinExistence type="predicted"/>
<name>A0ACB9HG33_9ASTR</name>
<evidence type="ECO:0000313" key="1">
    <source>
        <dbReference type="EMBL" id="KAI3794774.1"/>
    </source>
</evidence>
<dbReference type="Proteomes" id="UP001056120">
    <property type="component" value="Linkage Group LG12"/>
</dbReference>
<comment type="caution">
    <text evidence="1">The sequence shown here is derived from an EMBL/GenBank/DDBJ whole genome shotgun (WGS) entry which is preliminary data.</text>
</comment>
<protein>
    <submittedName>
        <fullName evidence="1">Uncharacterized protein</fullName>
    </submittedName>
</protein>
<gene>
    <name evidence="1" type="ORF">L1987_37412</name>
</gene>
<reference evidence="1 2" key="2">
    <citation type="journal article" date="2022" name="Mol. Ecol. Resour.">
        <title>The genomes of chicory, endive, great burdock and yacon provide insights into Asteraceae paleo-polyploidization history and plant inulin production.</title>
        <authorList>
            <person name="Fan W."/>
            <person name="Wang S."/>
            <person name="Wang H."/>
            <person name="Wang A."/>
            <person name="Jiang F."/>
            <person name="Liu H."/>
            <person name="Zhao H."/>
            <person name="Xu D."/>
            <person name="Zhang Y."/>
        </authorList>
    </citation>
    <scope>NUCLEOTIDE SEQUENCE [LARGE SCALE GENOMIC DNA]</scope>
    <source>
        <strain evidence="2">cv. Yunnan</strain>
        <tissue evidence="1">Leaves</tissue>
    </source>
</reference>
<keyword evidence="2" id="KW-1185">Reference proteome</keyword>
<dbReference type="EMBL" id="CM042029">
    <property type="protein sequence ID" value="KAI3794774.1"/>
    <property type="molecule type" value="Genomic_DNA"/>
</dbReference>
<accession>A0ACB9HG33</accession>